<name>A0ABQ7SS92_PHRPL</name>
<dbReference type="EMBL" id="JAIPUX010003439">
    <property type="protein sequence ID" value="KAH0620164.1"/>
    <property type="molecule type" value="Genomic_DNA"/>
</dbReference>
<dbReference type="Proteomes" id="UP000826234">
    <property type="component" value="Unassembled WGS sequence"/>
</dbReference>
<reference evidence="2 3" key="1">
    <citation type="journal article" date="2022" name="Gigascience">
        <title>A chromosome-level genome assembly and annotation of the desert horned lizard, Phrynosoma platyrhinos, provides insight into chromosomal rearrangements among reptiles.</title>
        <authorList>
            <person name="Koochekian N."/>
            <person name="Ascanio A."/>
            <person name="Farleigh K."/>
            <person name="Card D.C."/>
            <person name="Schield D.R."/>
            <person name="Castoe T.A."/>
            <person name="Jezkova T."/>
        </authorList>
    </citation>
    <scope>NUCLEOTIDE SEQUENCE [LARGE SCALE GENOMIC DNA]</scope>
    <source>
        <strain evidence="2">NK-2021</strain>
    </source>
</reference>
<evidence type="ECO:0000313" key="2">
    <source>
        <dbReference type="EMBL" id="KAH0620164.1"/>
    </source>
</evidence>
<comment type="caution">
    <text evidence="2">The sequence shown here is derived from an EMBL/GenBank/DDBJ whole genome shotgun (WGS) entry which is preliminary data.</text>
</comment>
<sequence length="100" mass="11164">MRRRRKLGHPLPLTTFSALQLLSEQGEDQAAMAVLKRALHLEPTTKAIHVELSKLARRQRGQKEPPIGPRQVLQEAPPTAPRAHSPQVSQLDKEVEGHMA</sequence>
<organism evidence="2 3">
    <name type="scientific">Phrynosoma platyrhinos</name>
    <name type="common">Desert horned lizard</name>
    <dbReference type="NCBI Taxonomy" id="52577"/>
    <lineage>
        <taxon>Eukaryota</taxon>
        <taxon>Metazoa</taxon>
        <taxon>Chordata</taxon>
        <taxon>Craniata</taxon>
        <taxon>Vertebrata</taxon>
        <taxon>Euteleostomi</taxon>
        <taxon>Lepidosauria</taxon>
        <taxon>Squamata</taxon>
        <taxon>Bifurcata</taxon>
        <taxon>Unidentata</taxon>
        <taxon>Episquamata</taxon>
        <taxon>Toxicofera</taxon>
        <taxon>Iguania</taxon>
        <taxon>Phrynosomatidae</taxon>
        <taxon>Phrynosomatinae</taxon>
        <taxon>Phrynosoma</taxon>
    </lineage>
</organism>
<accession>A0ABQ7SS92</accession>
<feature type="compositionally biased region" description="Basic and acidic residues" evidence="1">
    <location>
        <begin position="91"/>
        <end position="100"/>
    </location>
</feature>
<evidence type="ECO:0000256" key="1">
    <source>
        <dbReference type="SAM" id="MobiDB-lite"/>
    </source>
</evidence>
<protein>
    <submittedName>
        <fullName evidence="2">Uncharacterized protein</fullName>
    </submittedName>
</protein>
<proteinExistence type="predicted"/>
<feature type="region of interest" description="Disordered" evidence="1">
    <location>
        <begin position="56"/>
        <end position="100"/>
    </location>
</feature>
<evidence type="ECO:0000313" key="3">
    <source>
        <dbReference type="Proteomes" id="UP000826234"/>
    </source>
</evidence>
<gene>
    <name evidence="2" type="ORF">JD844_014797</name>
</gene>
<keyword evidence="3" id="KW-1185">Reference proteome</keyword>